<proteinExistence type="predicted"/>
<gene>
    <name evidence="3" type="ORF">ERS852429_01175</name>
</gene>
<dbReference type="InterPro" id="IPR006935">
    <property type="entry name" value="Helicase/UvrB_N"/>
</dbReference>
<dbReference type="PANTHER" id="PTHR47396">
    <property type="entry name" value="TYPE I RESTRICTION ENZYME ECOKI R PROTEIN"/>
    <property type="match status" value="1"/>
</dbReference>
<dbReference type="Gene3D" id="3.40.50.300">
    <property type="entry name" value="P-loop containing nucleotide triphosphate hydrolases"/>
    <property type="match status" value="2"/>
</dbReference>
<dbReference type="GO" id="GO:0016787">
    <property type="term" value="F:hydrolase activity"/>
    <property type="evidence" value="ECO:0007669"/>
    <property type="project" value="InterPro"/>
</dbReference>
<accession>A0A173SUI2</accession>
<evidence type="ECO:0000313" key="4">
    <source>
        <dbReference type="Proteomes" id="UP000095591"/>
    </source>
</evidence>
<reference evidence="3 4" key="1">
    <citation type="submission" date="2015-09" db="EMBL/GenBank/DDBJ databases">
        <authorList>
            <consortium name="Pathogen Informatics"/>
        </authorList>
    </citation>
    <scope>NUCLEOTIDE SEQUENCE [LARGE SCALE GENOMIC DNA]</scope>
    <source>
        <strain evidence="3 4">2789STDY5608872</strain>
    </source>
</reference>
<dbReference type="AlphaFoldDB" id="A0A173SUI2"/>
<dbReference type="InterPro" id="IPR027417">
    <property type="entry name" value="P-loop_NTPase"/>
</dbReference>
<dbReference type="EMBL" id="CYXP01000002">
    <property type="protein sequence ID" value="CUM93427.1"/>
    <property type="molecule type" value="Genomic_DNA"/>
</dbReference>
<dbReference type="InterPro" id="IPR001650">
    <property type="entry name" value="Helicase_C-like"/>
</dbReference>
<dbReference type="RefSeq" id="WP_057319007.1">
    <property type="nucleotide sequence ID" value="NZ_CYXP01000002.1"/>
</dbReference>
<dbReference type="PANTHER" id="PTHR47396:SF1">
    <property type="entry name" value="ATP-DEPENDENT HELICASE IRC3-RELATED"/>
    <property type="match status" value="1"/>
</dbReference>
<dbReference type="GO" id="GO:0003677">
    <property type="term" value="F:DNA binding"/>
    <property type="evidence" value="ECO:0007669"/>
    <property type="project" value="InterPro"/>
</dbReference>
<dbReference type="SUPFAM" id="SSF52540">
    <property type="entry name" value="P-loop containing nucleoside triphosphate hydrolases"/>
    <property type="match status" value="1"/>
</dbReference>
<dbReference type="Pfam" id="PF04851">
    <property type="entry name" value="ResIII"/>
    <property type="match status" value="1"/>
</dbReference>
<organism evidence="3 4">
    <name type="scientific">Parabacteroides distasonis</name>
    <dbReference type="NCBI Taxonomy" id="823"/>
    <lineage>
        <taxon>Bacteria</taxon>
        <taxon>Pseudomonadati</taxon>
        <taxon>Bacteroidota</taxon>
        <taxon>Bacteroidia</taxon>
        <taxon>Bacteroidales</taxon>
        <taxon>Tannerellaceae</taxon>
        <taxon>Parabacteroides</taxon>
    </lineage>
</organism>
<feature type="domain" description="Helicase/UvrB N-terminal" evidence="2">
    <location>
        <begin position="103"/>
        <end position="337"/>
    </location>
</feature>
<dbReference type="GO" id="GO:0005524">
    <property type="term" value="F:ATP binding"/>
    <property type="evidence" value="ECO:0007669"/>
    <property type="project" value="InterPro"/>
</dbReference>
<dbReference type="Proteomes" id="UP000095591">
    <property type="component" value="Unassembled WGS sequence"/>
</dbReference>
<dbReference type="Pfam" id="PF00271">
    <property type="entry name" value="Helicase_C"/>
    <property type="match status" value="1"/>
</dbReference>
<protein>
    <submittedName>
        <fullName evidence="3">Type I restriction enzyme EcoKI subunit R</fullName>
    </submittedName>
</protein>
<evidence type="ECO:0000313" key="3">
    <source>
        <dbReference type="EMBL" id="CUM93427.1"/>
    </source>
</evidence>
<evidence type="ECO:0000259" key="1">
    <source>
        <dbReference type="Pfam" id="PF00271"/>
    </source>
</evidence>
<dbReference type="GO" id="GO:0005829">
    <property type="term" value="C:cytosol"/>
    <property type="evidence" value="ECO:0007669"/>
    <property type="project" value="TreeGrafter"/>
</dbReference>
<dbReference type="InterPro" id="IPR050742">
    <property type="entry name" value="Helicase_Restrict-Modif_Enz"/>
</dbReference>
<evidence type="ECO:0000259" key="2">
    <source>
        <dbReference type="Pfam" id="PF04851"/>
    </source>
</evidence>
<name>A0A173SUI2_PARDI</name>
<feature type="domain" description="Helicase C-terminal" evidence="1">
    <location>
        <begin position="415"/>
        <end position="535"/>
    </location>
</feature>
<sequence>MRNDISLELASRLTEQVKTAFENGSLLDAVTPVTQDLLKFWFMGPYTEERSKNFHEGQKQSILNIIYLHEVLQVTTVEEIYRQVAPDLLAECNLSDLAKEKYRIPKYAVKMATGTGKTWVMHALLLWQLLNARHEEQEERSGRYTQNFLIVAPGLIVYDRLKDAYCGRLKENCTERDPFTNDLYLHKDLFIPPAYRDEVFSFIQNNVVTKEEGIGRKITGNGLIALTNWHLFLSDEEKENMVPDSAPSIIRDLLPITPGLSGGNVLEALDRKYLRGSELDYLSELSDLMVINDEAHHIHENKKQGEIEEVEWQKGLNKIAHNKGGHFFQIDFSATPYDTVGSGKKKMKCYFPHIISDFDLSQAMKSGLVKTLLLDRRQELTDLANLDYNALRDERKKVIGLSDGQRLMLRAGLRKLKILEEGFIKLDSKKRPKMMVICEDTNVTPFVESFLKEEGLAEKDVLRIDSNAKGEVKEKDWMQVKERLFNIDKYESPKVIVSVLMLREGFDVNNICVIVPLRSTQSAILLEQTVGRGLRLMWREPEYSEEKRENRLQVLVKKKAPKSYIDMLSIIEHPAFLDFYNDLMNEELAGIDEGDLPDGSNVTGDIIKVGLKDNYQDYDLFWPLIIKEQEEEIHPSEIDINRLAPFTDFSYEQLKEILAKPGESFISHDVLVGTQFGKYEVNADLCNAQSYNEYLQKVLRIVTTRFDKVGRSKPKELPTLQINQQEIIRVIDRYIRTKLFSRSFNPFENYNWKILLHNEGVATQHIVREISKAIYYMQEQIDITDAIVEKIYFSSIPTLRIRESFSLDLEKIIYEKVGYPSNKGGFEKAFLEFLDADSEVNCFIKINENQHSFASIHYIRQDGLLATYHPDFMVCTSQHIYIIETKGQDKIFDKNVRQKQLATLEWCNKINQLRAQYRMNRQWLYILLSENDFYSLKRNGATLIEICNLNKVSESVATGNLF</sequence>